<dbReference type="EMBL" id="CP140153">
    <property type="protein sequence ID" value="WQH17275.1"/>
    <property type="molecule type" value="Genomic_DNA"/>
</dbReference>
<dbReference type="CDD" id="cd03529">
    <property type="entry name" value="Rieske_NirD"/>
    <property type="match status" value="1"/>
</dbReference>
<dbReference type="InterPro" id="IPR012748">
    <property type="entry name" value="Rieske-like_NirD"/>
</dbReference>
<keyword evidence="5" id="KW-1185">Reference proteome</keyword>
<feature type="domain" description="Rieske-like [2Fe-2S]" evidence="3">
    <location>
        <begin position="10"/>
        <end position="114"/>
    </location>
</feature>
<keyword evidence="1" id="KW-0560">Oxidoreductase</keyword>
<evidence type="ECO:0000313" key="4">
    <source>
        <dbReference type="EMBL" id="WQH17275.1"/>
    </source>
</evidence>
<gene>
    <name evidence="4" type="primary">nirD</name>
    <name evidence="4" type="ORF">SR882_05060</name>
</gene>
<dbReference type="RefSeq" id="WP_322522247.1">
    <property type="nucleotide sequence ID" value="NZ_CP140153.1"/>
</dbReference>
<proteinExistence type="predicted"/>
<dbReference type="NCBIfam" id="TIGR02378">
    <property type="entry name" value="nirD_assim_sml"/>
    <property type="match status" value="1"/>
</dbReference>
<name>A0ABZ0YYL4_9GAMM</name>
<reference evidence="4 5" key="1">
    <citation type="submission" date="2023-11" db="EMBL/GenBank/DDBJ databases">
        <title>MicrobeMod: A computational toolkit for identifying prokaryotic methylation and restriction-modification with nanopore sequencing.</title>
        <authorList>
            <person name="Crits-Christoph A."/>
            <person name="Kang S.C."/>
            <person name="Lee H."/>
            <person name="Ostrov N."/>
        </authorList>
    </citation>
    <scope>NUCLEOTIDE SEQUENCE [LARGE SCALE GENOMIC DNA]</scope>
    <source>
        <strain evidence="4 5">ATCC 49870</strain>
    </source>
</reference>
<sequence>MTVAERTETTWIDICGLDDLVPHSGVAALVGKRQIALFLIPYAEPSVYAIGNWDPLGHANVLSRGIVGDIGGELVVASPLHKQHYRLTDGSCLEEDVSAGSYAVRIVGDRVQVAQPGV</sequence>
<dbReference type="PANTHER" id="PTHR40562:SF1">
    <property type="entry name" value="NITRITE REDUCTASE (NADH) SMALL SUBUNIT"/>
    <property type="match status" value="1"/>
</dbReference>
<protein>
    <submittedName>
        <fullName evidence="4">Nitrite reductase small subunit NirD</fullName>
    </submittedName>
</protein>
<keyword evidence="2" id="KW-0534">Nitrate assimilation</keyword>
<dbReference type="Gene3D" id="2.102.10.10">
    <property type="entry name" value="Rieske [2Fe-2S] iron-sulphur domain"/>
    <property type="match status" value="1"/>
</dbReference>
<dbReference type="InterPro" id="IPR036922">
    <property type="entry name" value="Rieske_2Fe-2S_sf"/>
</dbReference>
<dbReference type="InterPro" id="IPR017881">
    <property type="entry name" value="NirD"/>
</dbReference>
<dbReference type="SUPFAM" id="SSF50022">
    <property type="entry name" value="ISP domain"/>
    <property type="match status" value="1"/>
</dbReference>
<evidence type="ECO:0000259" key="3">
    <source>
        <dbReference type="Pfam" id="PF13806"/>
    </source>
</evidence>
<organism evidence="4 5">
    <name type="scientific">Guyparkeria halophila</name>
    <dbReference type="NCBI Taxonomy" id="47960"/>
    <lineage>
        <taxon>Bacteria</taxon>
        <taxon>Pseudomonadati</taxon>
        <taxon>Pseudomonadota</taxon>
        <taxon>Gammaproteobacteria</taxon>
        <taxon>Chromatiales</taxon>
        <taxon>Thioalkalibacteraceae</taxon>
        <taxon>Guyparkeria</taxon>
    </lineage>
</organism>
<dbReference type="PROSITE" id="PS51300">
    <property type="entry name" value="NIRD"/>
    <property type="match status" value="1"/>
</dbReference>
<dbReference type="PANTHER" id="PTHR40562">
    <property type="match status" value="1"/>
</dbReference>
<dbReference type="Pfam" id="PF13806">
    <property type="entry name" value="Rieske_2"/>
    <property type="match status" value="1"/>
</dbReference>
<evidence type="ECO:0000256" key="2">
    <source>
        <dbReference type="ARBA" id="ARBA00023063"/>
    </source>
</evidence>
<accession>A0ABZ0YYL4</accession>
<evidence type="ECO:0000313" key="5">
    <source>
        <dbReference type="Proteomes" id="UP001327459"/>
    </source>
</evidence>
<evidence type="ECO:0000256" key="1">
    <source>
        <dbReference type="ARBA" id="ARBA00023002"/>
    </source>
</evidence>
<dbReference type="Proteomes" id="UP001327459">
    <property type="component" value="Chromosome"/>
</dbReference>